<keyword evidence="2" id="KW-0812">Transmembrane</keyword>
<comment type="caution">
    <text evidence="3">The sequence shown here is derived from an EMBL/GenBank/DDBJ whole genome shotgun (WGS) entry which is preliminary data.</text>
</comment>
<feature type="region of interest" description="Disordered" evidence="1">
    <location>
        <begin position="330"/>
        <end position="349"/>
    </location>
</feature>
<proteinExistence type="predicted"/>
<dbReference type="Pfam" id="PF05137">
    <property type="entry name" value="PilN"/>
    <property type="match status" value="1"/>
</dbReference>
<dbReference type="EMBL" id="JAQQXT010000001">
    <property type="protein sequence ID" value="MDC8770219.1"/>
    <property type="molecule type" value="Genomic_DNA"/>
</dbReference>
<accession>A0ABT5K9V1</accession>
<sequence>MNSSPYAFKRLRRRLLASFAQPQALFLGSEGVSQAGDAKPQVFADWCHAHAGAAAEITVSAQLLHELVCEPGLPLQDESALQAYARQLFGHYFGAVAKHWAIASWRVSSAGAPEQCGASALHGAAGAGLQASAQQFDVSLRSVQPAWAPLLRRLAAQQPDWFKAPCAALAWVEGQVLTWLLLEDGRPGVLRQLRLAAPTQVALAETLRELCGVGEPAHRAKIWVGGYGLDSAVPLASQAWPGLQVAGRLDARGPELAWFEVPAAARALALPLPDFLGARTPRSGLAWPLLGLGLFTLLLAGWSAGLGRQQLLQAAEQRAALQAELRNLAPGAPKPLAPTSKTAPLKSAELEQQRTAAEVQGLLRQPWEALLANVEQAGADAGPAGTLSWLALDFNAARQELRLEGLAQDKGAALALVDRLAAAPAWGDVVLSRFQNAEQGLSGQRFELSAKLRPSLLQLELAALAAKDEKK</sequence>
<protein>
    <submittedName>
        <fullName evidence="3">PilN domain-containing protein</fullName>
    </submittedName>
</protein>
<name>A0ABT5K9V1_9BURK</name>
<organism evidence="3 4">
    <name type="scientific">Roseateles albus</name>
    <dbReference type="NCBI Taxonomy" id="2987525"/>
    <lineage>
        <taxon>Bacteria</taxon>
        <taxon>Pseudomonadati</taxon>
        <taxon>Pseudomonadota</taxon>
        <taxon>Betaproteobacteria</taxon>
        <taxon>Burkholderiales</taxon>
        <taxon>Sphaerotilaceae</taxon>
        <taxon>Roseateles</taxon>
    </lineage>
</organism>
<keyword evidence="4" id="KW-1185">Reference proteome</keyword>
<dbReference type="Proteomes" id="UP001221189">
    <property type="component" value="Unassembled WGS sequence"/>
</dbReference>
<reference evidence="3 4" key="1">
    <citation type="submission" date="2022-10" db="EMBL/GenBank/DDBJ databases">
        <title>Paucibacter sp. hw1 Genome sequencing.</title>
        <authorList>
            <person name="Park S."/>
        </authorList>
    </citation>
    <scope>NUCLEOTIDE SEQUENCE [LARGE SCALE GENOMIC DNA]</scope>
    <source>
        <strain evidence="4">hw1</strain>
    </source>
</reference>
<keyword evidence="2" id="KW-1133">Transmembrane helix</keyword>
<evidence type="ECO:0000313" key="4">
    <source>
        <dbReference type="Proteomes" id="UP001221189"/>
    </source>
</evidence>
<evidence type="ECO:0000256" key="1">
    <source>
        <dbReference type="SAM" id="MobiDB-lite"/>
    </source>
</evidence>
<feature type="transmembrane region" description="Helical" evidence="2">
    <location>
        <begin position="285"/>
        <end position="304"/>
    </location>
</feature>
<gene>
    <name evidence="3" type="ORF">PRZ03_01455</name>
</gene>
<evidence type="ECO:0000313" key="3">
    <source>
        <dbReference type="EMBL" id="MDC8770219.1"/>
    </source>
</evidence>
<dbReference type="RefSeq" id="WP_273598692.1">
    <property type="nucleotide sequence ID" value="NZ_JAQQXT010000001.1"/>
</dbReference>
<keyword evidence="2" id="KW-0472">Membrane</keyword>
<evidence type="ECO:0000256" key="2">
    <source>
        <dbReference type="SAM" id="Phobius"/>
    </source>
</evidence>
<dbReference type="InterPro" id="IPR007813">
    <property type="entry name" value="PilN"/>
</dbReference>